<evidence type="ECO:0000256" key="5">
    <source>
        <dbReference type="ARBA" id="ARBA00022801"/>
    </source>
</evidence>
<comment type="similarity">
    <text evidence="2 11">Belongs to the MCM family.</text>
</comment>
<evidence type="ECO:0000256" key="11">
    <source>
        <dbReference type="RuleBase" id="RU004070"/>
    </source>
</evidence>
<dbReference type="EMBL" id="LXWW01000007">
    <property type="protein sequence ID" value="OAO18098.1"/>
    <property type="molecule type" value="Genomic_DNA"/>
</dbReference>
<dbReference type="InterPro" id="IPR027417">
    <property type="entry name" value="P-loop_NTPase"/>
</dbReference>
<evidence type="ECO:0000259" key="13">
    <source>
        <dbReference type="PROSITE" id="PS50051"/>
    </source>
</evidence>
<protein>
    <recommendedName>
        <fullName evidence="12">DNA replication licensing factor MCM5</fullName>
        <ecNumber evidence="12">3.6.4.12</ecNumber>
    </recommendedName>
</protein>
<comment type="subcellular location">
    <subcellularLocation>
        <location evidence="1 12">Nucleus</location>
    </subcellularLocation>
</comment>
<evidence type="ECO:0000256" key="6">
    <source>
        <dbReference type="ARBA" id="ARBA00022806"/>
    </source>
</evidence>
<dbReference type="PRINTS" id="PR01661">
    <property type="entry name" value="MCMPROTEIN5"/>
</dbReference>
<dbReference type="OrthoDB" id="10036721at2759"/>
<dbReference type="GO" id="GO:0042555">
    <property type="term" value="C:MCM complex"/>
    <property type="evidence" value="ECO:0007669"/>
    <property type="project" value="UniProtKB-UniRule"/>
</dbReference>
<dbReference type="SUPFAM" id="SSF52540">
    <property type="entry name" value="P-loop containing nucleoside triphosphate hydrolases"/>
    <property type="match status" value="1"/>
</dbReference>
<dbReference type="STRING" id="478820.A0A196SM18"/>
<dbReference type="InterPro" id="IPR018525">
    <property type="entry name" value="MCM_CS"/>
</dbReference>
<evidence type="ECO:0000256" key="1">
    <source>
        <dbReference type="ARBA" id="ARBA00004123"/>
    </source>
</evidence>
<dbReference type="EC" id="3.6.4.12" evidence="12"/>
<keyword evidence="4 11" id="KW-0547">Nucleotide-binding</keyword>
<dbReference type="GO" id="GO:0016887">
    <property type="term" value="F:ATP hydrolysis activity"/>
    <property type="evidence" value="ECO:0007669"/>
    <property type="project" value="RHEA"/>
</dbReference>
<dbReference type="GO" id="GO:0003697">
    <property type="term" value="F:single-stranded DNA binding"/>
    <property type="evidence" value="ECO:0007669"/>
    <property type="project" value="TreeGrafter"/>
</dbReference>
<dbReference type="Pfam" id="PF00493">
    <property type="entry name" value="MCM"/>
    <property type="match status" value="1"/>
</dbReference>
<evidence type="ECO:0000256" key="7">
    <source>
        <dbReference type="ARBA" id="ARBA00022840"/>
    </source>
</evidence>
<dbReference type="AlphaFoldDB" id="A0A196SM18"/>
<keyword evidence="9 12" id="KW-0539">Nucleus</keyword>
<comment type="function">
    <text evidence="12">Acts as component of the MCM2-7 complex (MCM complex) which is the replicative helicase essential for 'once per cell cycle' DNA replication initiation and elongation in eukaryotic cells. The active ATPase sites in the MCM2-7 ring are formed through the interaction surfaces of two neighboring subunits such that a critical structure of a conserved arginine finger motif is provided in trans relative to the ATP-binding site of the Walker A box of the adjacent subunit. The six ATPase active sites, however, are likely to contribute differentially to the complex helicase activity.</text>
</comment>
<dbReference type="FunFam" id="3.40.50.300:FF:000929">
    <property type="entry name" value="DNA helicase"/>
    <property type="match status" value="1"/>
</dbReference>
<keyword evidence="7 11" id="KW-0067">ATP-binding</keyword>
<dbReference type="InterPro" id="IPR033762">
    <property type="entry name" value="MCM_OB"/>
</dbReference>
<evidence type="ECO:0000256" key="9">
    <source>
        <dbReference type="ARBA" id="ARBA00023242"/>
    </source>
</evidence>
<comment type="subunit">
    <text evidence="12">Component of the MCM2-7 complex.</text>
</comment>
<feature type="domain" description="MCM C-terminal AAA(+) ATPase" evidence="13">
    <location>
        <begin position="288"/>
        <end position="495"/>
    </location>
</feature>
<keyword evidence="10 12" id="KW-0131">Cell cycle</keyword>
<keyword evidence="5 12" id="KW-0378">Hydrolase</keyword>
<accession>A0A196SM18</accession>
<dbReference type="GO" id="GO:0043138">
    <property type="term" value="F:3'-5' DNA helicase activity"/>
    <property type="evidence" value="ECO:0007669"/>
    <property type="project" value="TreeGrafter"/>
</dbReference>
<dbReference type="Pfam" id="PF17855">
    <property type="entry name" value="MCM_lid"/>
    <property type="match status" value="1"/>
</dbReference>
<keyword evidence="15" id="KW-1185">Reference proteome</keyword>
<dbReference type="GO" id="GO:0017116">
    <property type="term" value="F:single-stranded DNA helicase activity"/>
    <property type="evidence" value="ECO:0007669"/>
    <property type="project" value="TreeGrafter"/>
</dbReference>
<gene>
    <name evidence="14" type="ORF">AV274_0170</name>
</gene>
<dbReference type="PANTHER" id="PTHR11630">
    <property type="entry name" value="DNA REPLICATION LICENSING FACTOR MCM FAMILY MEMBER"/>
    <property type="match status" value="1"/>
</dbReference>
<evidence type="ECO:0000256" key="8">
    <source>
        <dbReference type="ARBA" id="ARBA00023125"/>
    </source>
</evidence>
<dbReference type="CDD" id="cd17756">
    <property type="entry name" value="MCM5"/>
    <property type="match status" value="1"/>
</dbReference>
<dbReference type="GO" id="GO:0005634">
    <property type="term" value="C:nucleus"/>
    <property type="evidence" value="ECO:0007669"/>
    <property type="project" value="UniProtKB-SubCell"/>
</dbReference>
<sequence>MGESFYEFLNTFSIQGNFVYRDQIAKRIANGERTLDINLDDFQAFDPMHQDMFQQMPGVYLSIFEESAKKLCQVLLPTVEVPDLQLLYSTSQNTTPIREISAAHVNKLVRVPGIVISASRSRAFVRKLVYRCARCSTIGDPIFVSPMRKVMVPRQCPRMVENGAEGDRCPMDSNYIVSNLCEFVNQQTLKLQECPEDVPTGEMPRHIICMMERSLVDRIIPGTRCSLVGYIDTFDQTRVKGSNDLALKVSYIRVLGVHVEESGIGRAISTFSPSEEELFHSLASSPNVYDRIVKSIAPALSGEYTVDIKKAIACLLFSGSRKVLPDRTRIRGDINVLLMGDPSTAKSQFLKFVEKVAPVGVYTSGKGSSAAGLTASVVQDARGDFYLEGGAMVLADGGVVCIDEFDKMHENDRVAIHEAMEQQTISIAKAGITTVLNSRCSVLAAANPIYGRYDDTRSASENIDFLPSILSRFDLIFIVRDVRDYNRDIEMAKSVMNVHVASGKEAAGGEDIPMETMKRYIAYCRAKCSPRLSEEASEILKNHYVAIREDVRAQSQTDGASAVPISVRQLEAIIRIAEALAKMRLSPEATVEDVNEALRLFKVSTLSAAKSGVVISESLPAEVKRQVEMIEVMIKSRVAVGSQIARSRVMNSLRESGYSSFSIERALSTLTRRRDFDEKNQGKILVRLK</sequence>
<dbReference type="Pfam" id="PF14551">
    <property type="entry name" value="MCM_N"/>
    <property type="match status" value="1"/>
</dbReference>
<dbReference type="Gene3D" id="3.40.50.300">
    <property type="entry name" value="P-loop containing nucleotide triphosphate hydrolases"/>
    <property type="match status" value="1"/>
</dbReference>
<dbReference type="InterPro" id="IPR031327">
    <property type="entry name" value="MCM"/>
</dbReference>
<evidence type="ECO:0000256" key="12">
    <source>
        <dbReference type="RuleBase" id="RU368063"/>
    </source>
</evidence>
<dbReference type="Gene3D" id="3.30.1640.10">
    <property type="entry name" value="mini-chromosome maintenance (MCM) complex, chain A, domain 1"/>
    <property type="match status" value="1"/>
</dbReference>
<dbReference type="Pfam" id="PF17207">
    <property type="entry name" value="MCM_OB"/>
    <property type="match status" value="1"/>
</dbReference>
<dbReference type="InterPro" id="IPR054125">
    <property type="entry name" value="MCM5_C"/>
</dbReference>
<dbReference type="GO" id="GO:0003688">
    <property type="term" value="F:DNA replication origin binding"/>
    <property type="evidence" value="ECO:0007669"/>
    <property type="project" value="UniProtKB-UniRule"/>
</dbReference>
<organism evidence="14 15">
    <name type="scientific">Blastocystis sp. subtype 1 (strain ATCC 50177 / NandII)</name>
    <dbReference type="NCBI Taxonomy" id="478820"/>
    <lineage>
        <taxon>Eukaryota</taxon>
        <taxon>Sar</taxon>
        <taxon>Stramenopiles</taxon>
        <taxon>Bigyra</taxon>
        <taxon>Opalozoa</taxon>
        <taxon>Opalinata</taxon>
        <taxon>Blastocystidae</taxon>
        <taxon>Blastocystis</taxon>
    </lineage>
</organism>
<keyword evidence="3 12" id="KW-0235">DNA replication</keyword>
<dbReference type="PROSITE" id="PS00847">
    <property type="entry name" value="MCM_1"/>
    <property type="match status" value="1"/>
</dbReference>
<dbReference type="Pfam" id="PF21933">
    <property type="entry name" value="MCM5_C"/>
    <property type="match status" value="1"/>
</dbReference>
<evidence type="ECO:0000256" key="10">
    <source>
        <dbReference type="ARBA" id="ARBA00023306"/>
    </source>
</evidence>
<dbReference type="PROSITE" id="PS50051">
    <property type="entry name" value="MCM_2"/>
    <property type="match status" value="1"/>
</dbReference>
<evidence type="ECO:0000313" key="14">
    <source>
        <dbReference type="EMBL" id="OAO18098.1"/>
    </source>
</evidence>
<dbReference type="GO" id="GO:0000727">
    <property type="term" value="P:double-strand break repair via break-induced replication"/>
    <property type="evidence" value="ECO:0007669"/>
    <property type="project" value="TreeGrafter"/>
</dbReference>
<comment type="catalytic activity">
    <reaction evidence="12">
        <text>ATP + H2O = ADP + phosphate + H(+)</text>
        <dbReference type="Rhea" id="RHEA:13065"/>
        <dbReference type="ChEBI" id="CHEBI:15377"/>
        <dbReference type="ChEBI" id="CHEBI:15378"/>
        <dbReference type="ChEBI" id="CHEBI:30616"/>
        <dbReference type="ChEBI" id="CHEBI:43474"/>
        <dbReference type="ChEBI" id="CHEBI:456216"/>
        <dbReference type="EC" id="3.6.4.12"/>
    </reaction>
</comment>
<dbReference type="Gene3D" id="2.20.28.10">
    <property type="match status" value="1"/>
</dbReference>
<dbReference type="SMART" id="SM00350">
    <property type="entry name" value="MCM"/>
    <property type="match status" value="1"/>
</dbReference>
<name>A0A196SM18_BLAHN</name>
<dbReference type="GO" id="GO:0005524">
    <property type="term" value="F:ATP binding"/>
    <property type="evidence" value="ECO:0007669"/>
    <property type="project" value="UniProtKB-UniRule"/>
</dbReference>
<evidence type="ECO:0000313" key="15">
    <source>
        <dbReference type="Proteomes" id="UP000078348"/>
    </source>
</evidence>
<proteinExistence type="inferred from homology"/>
<dbReference type="PRINTS" id="PR01657">
    <property type="entry name" value="MCMFAMILY"/>
</dbReference>
<keyword evidence="8 11" id="KW-0238">DNA-binding</keyword>
<dbReference type="InterPro" id="IPR001208">
    <property type="entry name" value="MCM_dom"/>
</dbReference>
<dbReference type="Gene3D" id="2.40.50.140">
    <property type="entry name" value="Nucleic acid-binding proteins"/>
    <property type="match status" value="1"/>
</dbReference>
<evidence type="ECO:0000256" key="4">
    <source>
        <dbReference type="ARBA" id="ARBA00022741"/>
    </source>
</evidence>
<keyword evidence="6 12" id="KW-0347">Helicase</keyword>
<dbReference type="GO" id="GO:0006270">
    <property type="term" value="P:DNA replication initiation"/>
    <property type="evidence" value="ECO:0007669"/>
    <property type="project" value="UniProtKB-UniRule"/>
</dbReference>
<dbReference type="InterPro" id="IPR027925">
    <property type="entry name" value="MCM_N"/>
</dbReference>
<dbReference type="SUPFAM" id="SSF50249">
    <property type="entry name" value="Nucleic acid-binding proteins"/>
    <property type="match status" value="1"/>
</dbReference>
<dbReference type="InterPro" id="IPR008048">
    <property type="entry name" value="MCM5"/>
</dbReference>
<comment type="caution">
    <text evidence="14">The sequence shown here is derived from an EMBL/GenBank/DDBJ whole genome shotgun (WGS) entry which is preliminary data.</text>
</comment>
<evidence type="ECO:0000256" key="2">
    <source>
        <dbReference type="ARBA" id="ARBA00008010"/>
    </source>
</evidence>
<reference evidence="14 15" key="1">
    <citation type="submission" date="2016-05" db="EMBL/GenBank/DDBJ databases">
        <title>Nuclear genome of Blastocystis sp. subtype 1 NandII.</title>
        <authorList>
            <person name="Gentekaki E."/>
            <person name="Curtis B."/>
            <person name="Stairs C."/>
            <person name="Eme L."/>
            <person name="Herman E."/>
            <person name="Klimes V."/>
            <person name="Arias M.C."/>
            <person name="Elias M."/>
            <person name="Hilliou F."/>
            <person name="Klute M."/>
            <person name="Malik S.-B."/>
            <person name="Pightling A."/>
            <person name="Rachubinski R."/>
            <person name="Salas D."/>
            <person name="Schlacht A."/>
            <person name="Suga H."/>
            <person name="Archibald J."/>
            <person name="Ball S.G."/>
            <person name="Clark G."/>
            <person name="Dacks J."/>
            <person name="Van Der Giezen M."/>
            <person name="Tsaousis A."/>
            <person name="Roger A."/>
        </authorList>
    </citation>
    <scope>NUCLEOTIDE SEQUENCE [LARGE SCALE GENOMIC DNA]</scope>
    <source>
        <strain evidence="15">ATCC 50177 / NandII</strain>
    </source>
</reference>
<dbReference type="InterPro" id="IPR012340">
    <property type="entry name" value="NA-bd_OB-fold"/>
</dbReference>
<dbReference type="PANTHER" id="PTHR11630:SF42">
    <property type="entry name" value="DNA REPLICATION LICENSING FACTOR MCM5"/>
    <property type="match status" value="1"/>
</dbReference>
<dbReference type="Proteomes" id="UP000078348">
    <property type="component" value="Unassembled WGS sequence"/>
</dbReference>
<evidence type="ECO:0000256" key="3">
    <source>
        <dbReference type="ARBA" id="ARBA00022705"/>
    </source>
</evidence>
<dbReference type="InterPro" id="IPR041562">
    <property type="entry name" value="MCM_lid"/>
</dbReference>